<reference evidence="2 3" key="1">
    <citation type="submission" date="2017-05" db="EMBL/GenBank/DDBJ databases">
        <title>Vagococcus spp. assemblies.</title>
        <authorList>
            <person name="Gulvik C.A."/>
        </authorList>
    </citation>
    <scope>NUCLEOTIDE SEQUENCE [LARGE SCALE GENOMIC DNA]</scope>
    <source>
        <strain evidence="2 3">SS1995</strain>
    </source>
</reference>
<organism evidence="2 3">
    <name type="scientific">Vagococcus vulneris</name>
    <dbReference type="NCBI Taxonomy" id="1977869"/>
    <lineage>
        <taxon>Bacteria</taxon>
        <taxon>Bacillati</taxon>
        <taxon>Bacillota</taxon>
        <taxon>Bacilli</taxon>
        <taxon>Lactobacillales</taxon>
        <taxon>Enterococcaceae</taxon>
        <taxon>Vagococcus</taxon>
    </lineage>
</organism>
<keyword evidence="1" id="KW-0472">Membrane</keyword>
<proteinExistence type="predicted"/>
<protein>
    <submittedName>
        <fullName evidence="2">Uncharacterized protein</fullName>
    </submittedName>
</protein>
<keyword evidence="1" id="KW-0812">Transmembrane</keyword>
<name>A0A430A2K3_9ENTE</name>
<feature type="transmembrane region" description="Helical" evidence="1">
    <location>
        <begin position="29"/>
        <end position="59"/>
    </location>
</feature>
<keyword evidence="1" id="KW-1133">Transmembrane helix</keyword>
<gene>
    <name evidence="2" type="ORF">CBF37_01300</name>
</gene>
<sequence length="110" mass="12188">MIQSKLNSPSIGAITEKKKEGVVMDAIKLVIYGFVILMFLSSVALGLISLPIAIGILVVMTNLEYLSIDQTSPLKEKVRVAIYVGNFLLIFFLVFNFIVHPIFETIVSKL</sequence>
<keyword evidence="3" id="KW-1185">Reference proteome</keyword>
<accession>A0A430A2K3</accession>
<dbReference type="Proteomes" id="UP000287857">
    <property type="component" value="Unassembled WGS sequence"/>
</dbReference>
<evidence type="ECO:0000256" key="1">
    <source>
        <dbReference type="SAM" id="Phobius"/>
    </source>
</evidence>
<feature type="transmembrane region" description="Helical" evidence="1">
    <location>
        <begin position="80"/>
        <end position="103"/>
    </location>
</feature>
<comment type="caution">
    <text evidence="2">The sequence shown here is derived from an EMBL/GenBank/DDBJ whole genome shotgun (WGS) entry which is preliminary data.</text>
</comment>
<evidence type="ECO:0000313" key="3">
    <source>
        <dbReference type="Proteomes" id="UP000287857"/>
    </source>
</evidence>
<evidence type="ECO:0000313" key="2">
    <source>
        <dbReference type="EMBL" id="RSU00678.1"/>
    </source>
</evidence>
<dbReference type="AlphaFoldDB" id="A0A430A2K3"/>
<dbReference type="EMBL" id="NGJS01000001">
    <property type="protein sequence ID" value="RSU00678.1"/>
    <property type="molecule type" value="Genomic_DNA"/>
</dbReference>
<dbReference type="RefSeq" id="WP_002350157.1">
    <property type="nucleotide sequence ID" value="NZ_NGJS01000001.1"/>
</dbReference>